<dbReference type="EMBL" id="BAAAMU010000177">
    <property type="protein sequence ID" value="GAA1691370.1"/>
    <property type="molecule type" value="Genomic_DNA"/>
</dbReference>
<proteinExistence type="predicted"/>
<sequence length="78" mass="7497">MVGLPVADVPVGWTFIGWVPATGLAVLGRACAGVVPLAGVPGLVPVPPGGRGLSGFGPVAGREPPVGSASPEGWGPFG</sequence>
<evidence type="ECO:0000313" key="2">
    <source>
        <dbReference type="EMBL" id="GAA1691370.1"/>
    </source>
</evidence>
<comment type="caution">
    <text evidence="2">The sequence shown here is derived from an EMBL/GenBank/DDBJ whole genome shotgun (WGS) entry which is preliminary data.</text>
</comment>
<keyword evidence="3" id="KW-1185">Reference proteome</keyword>
<reference evidence="2 3" key="1">
    <citation type="journal article" date="2019" name="Int. J. Syst. Evol. Microbiol.">
        <title>The Global Catalogue of Microorganisms (GCM) 10K type strain sequencing project: providing services to taxonomists for standard genome sequencing and annotation.</title>
        <authorList>
            <consortium name="The Broad Institute Genomics Platform"/>
            <consortium name="The Broad Institute Genome Sequencing Center for Infectious Disease"/>
            <person name="Wu L."/>
            <person name="Ma J."/>
        </authorList>
    </citation>
    <scope>NUCLEOTIDE SEQUENCE [LARGE SCALE GENOMIC DNA]</scope>
    <source>
        <strain evidence="2 3">JCM 13929</strain>
    </source>
</reference>
<organism evidence="2 3">
    <name type="scientific">Nonomuraea maheshkhaliensis</name>
    <dbReference type="NCBI Taxonomy" id="419590"/>
    <lineage>
        <taxon>Bacteria</taxon>
        <taxon>Bacillati</taxon>
        <taxon>Actinomycetota</taxon>
        <taxon>Actinomycetes</taxon>
        <taxon>Streptosporangiales</taxon>
        <taxon>Streptosporangiaceae</taxon>
        <taxon>Nonomuraea</taxon>
    </lineage>
</organism>
<accession>A0ABN2HPQ4</accession>
<protein>
    <submittedName>
        <fullName evidence="2">Uncharacterized protein</fullName>
    </submittedName>
</protein>
<evidence type="ECO:0000256" key="1">
    <source>
        <dbReference type="SAM" id="MobiDB-lite"/>
    </source>
</evidence>
<gene>
    <name evidence="2" type="ORF">GCM10009733_104390</name>
</gene>
<name>A0ABN2HPQ4_9ACTN</name>
<evidence type="ECO:0000313" key="3">
    <source>
        <dbReference type="Proteomes" id="UP001500064"/>
    </source>
</evidence>
<dbReference type="Proteomes" id="UP001500064">
    <property type="component" value="Unassembled WGS sequence"/>
</dbReference>
<feature type="region of interest" description="Disordered" evidence="1">
    <location>
        <begin position="54"/>
        <end position="78"/>
    </location>
</feature>